<sequence>MCDECAMDDCIVNLMCGCIIEYVARAIWGLIVNCVWLAAAAVAAAASSVIDHIANNFPDIDCNFVYRVY</sequence>
<reference evidence="1 2" key="1">
    <citation type="journal article" date="2018" name="Nat. Genet.">
        <title>The Rosa genome provides new insights in the design of modern roses.</title>
        <authorList>
            <person name="Bendahmane M."/>
        </authorList>
    </citation>
    <scope>NUCLEOTIDE SEQUENCE [LARGE SCALE GENOMIC DNA]</scope>
    <source>
        <strain evidence="2">cv. Old Blush</strain>
    </source>
</reference>
<evidence type="ECO:0000313" key="1">
    <source>
        <dbReference type="EMBL" id="PRQ42992.1"/>
    </source>
</evidence>
<proteinExistence type="predicted"/>
<evidence type="ECO:0000313" key="2">
    <source>
        <dbReference type="Proteomes" id="UP000238479"/>
    </source>
</evidence>
<dbReference type="Gramene" id="PRQ42992">
    <property type="protein sequence ID" value="PRQ42992"/>
    <property type="gene ID" value="RchiOBHm_Chr3g0463621"/>
</dbReference>
<protein>
    <submittedName>
        <fullName evidence="1">Uncharacterized protein</fullName>
    </submittedName>
</protein>
<keyword evidence="2" id="KW-1185">Reference proteome</keyword>
<dbReference type="EMBL" id="PDCK01000041">
    <property type="protein sequence ID" value="PRQ42992.1"/>
    <property type="molecule type" value="Genomic_DNA"/>
</dbReference>
<dbReference type="Proteomes" id="UP000238479">
    <property type="component" value="Chromosome 3"/>
</dbReference>
<organism evidence="1 2">
    <name type="scientific">Rosa chinensis</name>
    <name type="common">China rose</name>
    <dbReference type="NCBI Taxonomy" id="74649"/>
    <lineage>
        <taxon>Eukaryota</taxon>
        <taxon>Viridiplantae</taxon>
        <taxon>Streptophyta</taxon>
        <taxon>Embryophyta</taxon>
        <taxon>Tracheophyta</taxon>
        <taxon>Spermatophyta</taxon>
        <taxon>Magnoliopsida</taxon>
        <taxon>eudicotyledons</taxon>
        <taxon>Gunneridae</taxon>
        <taxon>Pentapetalae</taxon>
        <taxon>rosids</taxon>
        <taxon>fabids</taxon>
        <taxon>Rosales</taxon>
        <taxon>Rosaceae</taxon>
        <taxon>Rosoideae</taxon>
        <taxon>Rosoideae incertae sedis</taxon>
        <taxon>Rosa</taxon>
    </lineage>
</organism>
<comment type="caution">
    <text evidence="1">The sequence shown here is derived from an EMBL/GenBank/DDBJ whole genome shotgun (WGS) entry which is preliminary data.</text>
</comment>
<dbReference type="AlphaFoldDB" id="A0A2P6R989"/>
<name>A0A2P6R989_ROSCH</name>
<gene>
    <name evidence="1" type="ORF">RchiOBHm_Chr3g0463621</name>
</gene>
<accession>A0A2P6R989</accession>